<reference evidence="2 3" key="1">
    <citation type="submission" date="2018-10" db="EMBL/GenBank/DDBJ databases">
        <title>Isolation, diversity and antibacterial activity of antinobacteria from the wheat rhizosphere soil.</title>
        <authorList>
            <person name="Sun T."/>
        </authorList>
    </citation>
    <scope>NUCLEOTIDE SEQUENCE [LARGE SCALE GENOMIC DNA]</scope>
    <source>
        <strain evidence="2 3">SJ-23</strain>
    </source>
</reference>
<comment type="caution">
    <text evidence="2">The sequence shown here is derived from an EMBL/GenBank/DDBJ whole genome shotgun (WGS) entry which is preliminary data.</text>
</comment>
<accession>A0A3M8AL00</accession>
<gene>
    <name evidence="2" type="ORF">EDM22_04505</name>
</gene>
<sequence>MIGIVSLVMVLTGVTGASARPEQVVIDTGPTAAEVQGARLSQYAAAYAAATGDVSFARTEAIRSVKQAEAGAAVRLSPSEAQGVRLQQYAEARSHASERSGGTIDDDLSPMRGGR</sequence>
<name>A0A3M8AL00_9MICO</name>
<protein>
    <submittedName>
        <fullName evidence="2">Uncharacterized protein</fullName>
    </submittedName>
</protein>
<evidence type="ECO:0000256" key="1">
    <source>
        <dbReference type="SAM" id="MobiDB-lite"/>
    </source>
</evidence>
<dbReference type="Proteomes" id="UP000275048">
    <property type="component" value="Unassembled WGS sequence"/>
</dbReference>
<keyword evidence="3" id="KW-1185">Reference proteome</keyword>
<proteinExistence type="predicted"/>
<dbReference type="EMBL" id="RHHB01000004">
    <property type="protein sequence ID" value="RNB51297.1"/>
    <property type="molecule type" value="Genomic_DNA"/>
</dbReference>
<organism evidence="2 3">
    <name type="scientific">Agromyces tardus</name>
    <dbReference type="NCBI Taxonomy" id="2583849"/>
    <lineage>
        <taxon>Bacteria</taxon>
        <taxon>Bacillati</taxon>
        <taxon>Actinomycetota</taxon>
        <taxon>Actinomycetes</taxon>
        <taxon>Micrococcales</taxon>
        <taxon>Microbacteriaceae</taxon>
        <taxon>Agromyces</taxon>
    </lineage>
</organism>
<feature type="region of interest" description="Disordered" evidence="1">
    <location>
        <begin position="85"/>
        <end position="115"/>
    </location>
</feature>
<dbReference type="AlphaFoldDB" id="A0A3M8AL00"/>
<evidence type="ECO:0000313" key="2">
    <source>
        <dbReference type="EMBL" id="RNB51297.1"/>
    </source>
</evidence>
<evidence type="ECO:0000313" key="3">
    <source>
        <dbReference type="Proteomes" id="UP000275048"/>
    </source>
</evidence>